<dbReference type="Gene3D" id="3.40.640.10">
    <property type="entry name" value="Type I PLP-dependent aspartate aminotransferase-like (Major domain)"/>
    <property type="match status" value="1"/>
</dbReference>
<dbReference type="InterPro" id="IPR015424">
    <property type="entry name" value="PyrdxlP-dep_Trfase"/>
</dbReference>
<comment type="caution">
    <text evidence="1">The sequence shown here is derived from an EMBL/GenBank/DDBJ whole genome shotgun (WGS) entry which is preliminary data.</text>
</comment>
<evidence type="ECO:0000313" key="1">
    <source>
        <dbReference type="EMBL" id="HIW80419.1"/>
    </source>
</evidence>
<dbReference type="AlphaFoldDB" id="A0A9D1R363"/>
<reference evidence="1" key="2">
    <citation type="submission" date="2021-04" db="EMBL/GenBank/DDBJ databases">
        <authorList>
            <person name="Gilroy R."/>
        </authorList>
    </citation>
    <scope>NUCLEOTIDE SEQUENCE</scope>
    <source>
        <strain evidence="1">CHK195-6426</strain>
    </source>
</reference>
<reference evidence="1" key="1">
    <citation type="journal article" date="2021" name="PeerJ">
        <title>Extensive microbial diversity within the chicken gut microbiome revealed by metagenomics and culture.</title>
        <authorList>
            <person name="Gilroy R."/>
            <person name="Ravi A."/>
            <person name="Getino M."/>
            <person name="Pursley I."/>
            <person name="Horton D.L."/>
            <person name="Alikhan N.F."/>
            <person name="Baker D."/>
            <person name="Gharbi K."/>
            <person name="Hall N."/>
            <person name="Watson M."/>
            <person name="Adriaenssens E.M."/>
            <person name="Foster-Nyarko E."/>
            <person name="Jarju S."/>
            <person name="Secka A."/>
            <person name="Antonio M."/>
            <person name="Oren A."/>
            <person name="Chaudhuri R.R."/>
            <person name="La Ragione R."/>
            <person name="Hildebrand F."/>
            <person name="Pallen M.J."/>
        </authorList>
    </citation>
    <scope>NUCLEOTIDE SEQUENCE</scope>
    <source>
        <strain evidence="1">CHK195-6426</strain>
    </source>
</reference>
<dbReference type="InterPro" id="IPR015422">
    <property type="entry name" value="PyrdxlP-dep_Trfase_small"/>
</dbReference>
<keyword evidence="1" id="KW-0032">Aminotransferase</keyword>
<protein>
    <submittedName>
        <fullName evidence="1">Aminotransferase</fullName>
    </submittedName>
</protein>
<sequence length="428" mass="47556">MKAYQELSKEELLSLQAQLAAAYEDAKGKGLKLDMSRGKPSIAQLNMAMDFMDVINSESDMRTEDGVDVRNYGVLDGIPESKRLMADIMGVNADNVIVCGNASLTIMFDTVARSMTHGVLGSTPWCKLDRVKFLCPVPGYDRHFSIMEYFGIEMINVPMTPNGPDMDMVERLVAQDESIKGIWCVPKYSNPQGYSYSDETVKRFAALKPAAADFRIYWDNAYAVHHLYDDRQDEILDILTECEKAGNADMVYIFGSTSKVTFAGAGIAAVASSKANLDAIRKSMTIQTIGYDKINQLCHVRYFKNFEAVKAHMRKHAEIMRPKFETVLRILDNELGGLGIGQWTRPNGGYFISFDAMEGCAKAIVSKCKEAGMVLTGAGATYPYGKDPKDSNIRIAPTFPTTEEMEMATELFVLCVKLVSVEKLLEEK</sequence>
<dbReference type="InterPro" id="IPR024551">
    <property type="entry name" value="AspAT_Ic"/>
</dbReference>
<dbReference type="SUPFAM" id="SSF53383">
    <property type="entry name" value="PLP-dependent transferases"/>
    <property type="match status" value="1"/>
</dbReference>
<dbReference type="PANTHER" id="PTHR43799">
    <property type="entry name" value="AMINOTRANSFERASE, PUTATIVE-RELATED"/>
    <property type="match status" value="1"/>
</dbReference>
<dbReference type="Pfam" id="PF12897">
    <property type="entry name" value="Asp_aminotransf"/>
    <property type="match status" value="1"/>
</dbReference>
<gene>
    <name evidence="1" type="ORF">H9742_02655</name>
</gene>
<proteinExistence type="predicted"/>
<name>A0A9D1R363_9FIRM</name>
<accession>A0A9D1R363</accession>
<dbReference type="PANTHER" id="PTHR43799:SF1">
    <property type="entry name" value="ASPARTATE AMINOTRANSFERASE"/>
    <property type="match status" value="1"/>
</dbReference>
<organism evidence="1 2">
    <name type="scientific">Candidatus Acetatifactor stercoripullorum</name>
    <dbReference type="NCBI Taxonomy" id="2838414"/>
    <lineage>
        <taxon>Bacteria</taxon>
        <taxon>Bacillati</taxon>
        <taxon>Bacillota</taxon>
        <taxon>Clostridia</taxon>
        <taxon>Lachnospirales</taxon>
        <taxon>Lachnospiraceae</taxon>
        <taxon>Acetatifactor</taxon>
    </lineage>
</organism>
<dbReference type="Proteomes" id="UP000824265">
    <property type="component" value="Unassembled WGS sequence"/>
</dbReference>
<dbReference type="EMBL" id="DXGH01000012">
    <property type="protein sequence ID" value="HIW80419.1"/>
    <property type="molecule type" value="Genomic_DNA"/>
</dbReference>
<dbReference type="Gene3D" id="3.90.1150.10">
    <property type="entry name" value="Aspartate Aminotransferase, domain 1"/>
    <property type="match status" value="1"/>
</dbReference>
<dbReference type="InterPro" id="IPR015421">
    <property type="entry name" value="PyrdxlP-dep_Trfase_major"/>
</dbReference>
<keyword evidence="1" id="KW-0808">Transferase</keyword>
<dbReference type="GO" id="GO:0004069">
    <property type="term" value="F:L-aspartate:2-oxoglutarate aminotransferase activity"/>
    <property type="evidence" value="ECO:0007669"/>
    <property type="project" value="InterPro"/>
</dbReference>
<evidence type="ECO:0000313" key="2">
    <source>
        <dbReference type="Proteomes" id="UP000824265"/>
    </source>
</evidence>